<comment type="caution">
    <text evidence="1">The sequence shown here is derived from an EMBL/GenBank/DDBJ whole genome shotgun (WGS) entry which is preliminary data.</text>
</comment>
<keyword evidence="2" id="KW-1185">Reference proteome</keyword>
<evidence type="ECO:0000313" key="2">
    <source>
        <dbReference type="Proteomes" id="UP000672526"/>
    </source>
</evidence>
<gene>
    <name evidence="1" type="ORF">R69888_02596</name>
</gene>
<organism evidence="1 2">
    <name type="scientific">Paraburkholderia haematera</name>
    <dbReference type="NCBI Taxonomy" id="2793077"/>
    <lineage>
        <taxon>Bacteria</taxon>
        <taxon>Pseudomonadati</taxon>
        <taxon>Pseudomonadota</taxon>
        <taxon>Betaproteobacteria</taxon>
        <taxon>Burkholderiales</taxon>
        <taxon>Burkholderiaceae</taxon>
        <taxon>Paraburkholderia</taxon>
    </lineage>
</organism>
<dbReference type="Proteomes" id="UP000672526">
    <property type="component" value="Unassembled WGS sequence"/>
</dbReference>
<accession>A0ABM8RAR6</accession>
<sequence length="95" mass="10581">MHMSCQLARSLCDQTATMTDKPYVATVYGDTIKPAVTQFSSPNVWMNANVTSRFASTLRYVAQETGRGDYHRSGSSQRETVSCITNKIAIQREVN</sequence>
<reference evidence="1 2" key="1">
    <citation type="submission" date="2021-02" db="EMBL/GenBank/DDBJ databases">
        <authorList>
            <person name="Vanwijnsberghe S."/>
        </authorList>
    </citation>
    <scope>NUCLEOTIDE SEQUENCE [LARGE SCALE GENOMIC DNA]</scope>
    <source>
        <strain evidence="1 2">LMG 31837</strain>
    </source>
</reference>
<evidence type="ECO:0000313" key="1">
    <source>
        <dbReference type="EMBL" id="CAE6742758.1"/>
    </source>
</evidence>
<proteinExistence type="predicted"/>
<name>A0ABM8RAR6_9BURK</name>
<dbReference type="EMBL" id="CAJNBK010000005">
    <property type="protein sequence ID" value="CAE6742758.1"/>
    <property type="molecule type" value="Genomic_DNA"/>
</dbReference>
<protein>
    <submittedName>
        <fullName evidence="1">Uncharacterized protein</fullName>
    </submittedName>
</protein>